<gene>
    <name evidence="1" type="ordered locus">Mnod_3919</name>
</gene>
<keyword evidence="2" id="KW-1185">Reference proteome</keyword>
<dbReference type="Gene3D" id="3.30.565.10">
    <property type="entry name" value="Histidine kinase-like ATPase, C-terminal domain"/>
    <property type="match status" value="1"/>
</dbReference>
<dbReference type="EMBL" id="CP001349">
    <property type="protein sequence ID" value="ACL58819.1"/>
    <property type="molecule type" value="Genomic_DNA"/>
</dbReference>
<sequence>MSGGSQVSASADETINVMPTKSFFVDMLIRDIPLERAVLDLVDNCIDGAKRLRDAGEQNYDDLKVKIEMDDQGFAIVDNCGGFSIDTAKNYAFRFGRPDRSRDTPFSIGQFGVGMKRALFKFGRSFTVLSTTANERWSVDVDVDEWEKTPSWSFSFTRHETGLSVPEEDQGTEIRVSRLRPEVSIKFGSSSFKRTLGEMLRTHQRQFIANGLSIQFEGSSLSATDLKLLTGTVSPAVDTYEDSLQGQETVMVRIVAGVGISDPQSAGWYVVCNGRVVLAADRTEETGWGQVAEQRPEIPKYHNQYARFRGVAYFDCRDAGRLPWNTTKTGIDSDNPVWRRTLERMVIMTRSVIDFLNEVDAEISTQGREGPLLKALSSGTAQQAEVLRQPRAFTPPDKTRFSAPPRRTIAYSRPLEQIEALMDHLGLNSAKAVGEETFDEAYRKIEG</sequence>
<evidence type="ECO:0000313" key="1">
    <source>
        <dbReference type="EMBL" id="ACL58819.1"/>
    </source>
</evidence>
<name>B8ISH9_METNO</name>
<dbReference type="AlphaFoldDB" id="B8ISH9"/>
<dbReference type="HOGENOM" id="CLU_045531_0_0_5"/>
<reference evidence="1 2" key="1">
    <citation type="submission" date="2009-01" db="EMBL/GenBank/DDBJ databases">
        <title>Complete sequence of chromosome of Methylobacterium nodulans ORS 2060.</title>
        <authorList>
            <consortium name="US DOE Joint Genome Institute"/>
            <person name="Lucas S."/>
            <person name="Copeland A."/>
            <person name="Lapidus A."/>
            <person name="Glavina del Rio T."/>
            <person name="Dalin E."/>
            <person name="Tice H."/>
            <person name="Bruce D."/>
            <person name="Goodwin L."/>
            <person name="Pitluck S."/>
            <person name="Sims D."/>
            <person name="Brettin T."/>
            <person name="Detter J.C."/>
            <person name="Han C."/>
            <person name="Larimer F."/>
            <person name="Land M."/>
            <person name="Hauser L."/>
            <person name="Kyrpides N."/>
            <person name="Ivanova N."/>
            <person name="Marx C.J."/>
            <person name="Richardson P."/>
        </authorList>
    </citation>
    <scope>NUCLEOTIDE SEQUENCE [LARGE SCALE GENOMIC DNA]</scope>
    <source>
        <strain evidence="2">LMG 21967 / CNCM I-2342 / ORS 2060</strain>
    </source>
</reference>
<dbReference type="Proteomes" id="UP000008207">
    <property type="component" value="Chromosome"/>
</dbReference>
<accession>B8ISH9</accession>
<evidence type="ECO:0000313" key="2">
    <source>
        <dbReference type="Proteomes" id="UP000008207"/>
    </source>
</evidence>
<organism evidence="1 2">
    <name type="scientific">Methylobacterium nodulans (strain LMG 21967 / CNCM I-2342 / ORS 2060)</name>
    <dbReference type="NCBI Taxonomy" id="460265"/>
    <lineage>
        <taxon>Bacteria</taxon>
        <taxon>Pseudomonadati</taxon>
        <taxon>Pseudomonadota</taxon>
        <taxon>Alphaproteobacteria</taxon>
        <taxon>Hyphomicrobiales</taxon>
        <taxon>Methylobacteriaceae</taxon>
        <taxon>Methylobacterium</taxon>
    </lineage>
</organism>
<dbReference type="KEGG" id="mno:Mnod_3919"/>
<dbReference type="Pfam" id="PF13589">
    <property type="entry name" value="HATPase_c_3"/>
    <property type="match status" value="1"/>
</dbReference>
<dbReference type="eggNOG" id="COG0323">
    <property type="taxonomic scope" value="Bacteria"/>
</dbReference>
<protein>
    <recommendedName>
        <fullName evidence="3">ATP-binding region ATPase domain protein</fullName>
    </recommendedName>
</protein>
<proteinExistence type="predicted"/>
<dbReference type="STRING" id="460265.Mnod_3919"/>
<dbReference type="SUPFAM" id="SSF55874">
    <property type="entry name" value="ATPase domain of HSP90 chaperone/DNA topoisomerase II/histidine kinase"/>
    <property type="match status" value="1"/>
</dbReference>
<evidence type="ECO:0008006" key="3">
    <source>
        <dbReference type="Google" id="ProtNLM"/>
    </source>
</evidence>
<dbReference type="InterPro" id="IPR036890">
    <property type="entry name" value="HATPase_C_sf"/>
</dbReference>